<proteinExistence type="inferred from homology"/>
<evidence type="ECO:0000256" key="1">
    <source>
        <dbReference type="ARBA" id="ARBA00000900"/>
    </source>
</evidence>
<evidence type="ECO:0000256" key="2">
    <source>
        <dbReference type="ARBA" id="ARBA00004167"/>
    </source>
</evidence>
<evidence type="ECO:0000256" key="12">
    <source>
        <dbReference type="PROSITE-ProRule" id="PRU00175"/>
    </source>
</evidence>
<dbReference type="Proteomes" id="UP000436088">
    <property type="component" value="Unassembled WGS sequence"/>
</dbReference>
<keyword evidence="5" id="KW-0812">Transmembrane</keyword>
<feature type="compositionally biased region" description="Pro residues" evidence="13">
    <location>
        <begin position="1"/>
        <end position="10"/>
    </location>
</feature>
<evidence type="ECO:0000256" key="10">
    <source>
        <dbReference type="ARBA" id="ARBA00023136"/>
    </source>
</evidence>
<dbReference type="InterPro" id="IPR001841">
    <property type="entry name" value="Znf_RING"/>
</dbReference>
<comment type="catalytic activity">
    <reaction evidence="1">
        <text>S-ubiquitinyl-[E2 ubiquitin-conjugating enzyme]-L-cysteine + [acceptor protein]-L-lysine = [E2 ubiquitin-conjugating enzyme]-L-cysteine + N(6)-ubiquitinyl-[acceptor protein]-L-lysine.</text>
        <dbReference type="EC" id="2.3.2.27"/>
    </reaction>
</comment>
<keyword evidence="9" id="KW-1133">Transmembrane helix</keyword>
<feature type="domain" description="RING-type" evidence="14">
    <location>
        <begin position="88"/>
        <end position="130"/>
    </location>
</feature>
<evidence type="ECO:0000313" key="16">
    <source>
        <dbReference type="Proteomes" id="UP000436088"/>
    </source>
</evidence>
<comment type="subcellular location">
    <subcellularLocation>
        <location evidence="2">Membrane</location>
        <topology evidence="2">Single-pass membrane protein</topology>
    </subcellularLocation>
</comment>
<accession>A0A6A3BZF2</accession>
<dbReference type="SMART" id="SM00184">
    <property type="entry name" value="RING"/>
    <property type="match status" value="1"/>
</dbReference>
<evidence type="ECO:0000256" key="4">
    <source>
        <dbReference type="ARBA" id="ARBA00022679"/>
    </source>
</evidence>
<dbReference type="SUPFAM" id="SSF57850">
    <property type="entry name" value="RING/U-box"/>
    <property type="match status" value="1"/>
</dbReference>
<name>A0A6A3BZF2_HIBSY</name>
<dbReference type="EC" id="2.3.2.27" evidence="3"/>
<evidence type="ECO:0000256" key="8">
    <source>
        <dbReference type="ARBA" id="ARBA00022833"/>
    </source>
</evidence>
<keyword evidence="16" id="KW-1185">Reference proteome</keyword>
<dbReference type="Gene3D" id="3.30.40.10">
    <property type="entry name" value="Zinc/RING finger domain, C3HC4 (zinc finger)"/>
    <property type="match status" value="1"/>
</dbReference>
<feature type="compositionally biased region" description="Polar residues" evidence="13">
    <location>
        <begin position="13"/>
        <end position="28"/>
    </location>
</feature>
<evidence type="ECO:0000256" key="11">
    <source>
        <dbReference type="ARBA" id="ARBA00024209"/>
    </source>
</evidence>
<reference evidence="15" key="1">
    <citation type="submission" date="2019-09" db="EMBL/GenBank/DDBJ databases">
        <title>Draft genome information of white flower Hibiscus syriacus.</title>
        <authorList>
            <person name="Kim Y.-M."/>
        </authorList>
    </citation>
    <scope>NUCLEOTIDE SEQUENCE [LARGE SCALE GENOMIC DNA]</scope>
    <source>
        <strain evidence="15">YM2019G1</strain>
    </source>
</reference>
<dbReference type="PROSITE" id="PS50089">
    <property type="entry name" value="ZF_RING_2"/>
    <property type="match status" value="1"/>
</dbReference>
<keyword evidence="4" id="KW-0808">Transferase</keyword>
<dbReference type="EMBL" id="VEPZ02000570">
    <property type="protein sequence ID" value="KAE8722190.1"/>
    <property type="molecule type" value="Genomic_DNA"/>
</dbReference>
<comment type="caution">
    <text evidence="15">The sequence shown here is derived from an EMBL/GenBank/DDBJ whole genome shotgun (WGS) entry which is preliminary data.</text>
</comment>
<dbReference type="InterPro" id="IPR044602">
    <property type="entry name" value="ATL10/ATL72-79-like"/>
</dbReference>
<dbReference type="GO" id="GO:0061630">
    <property type="term" value="F:ubiquitin protein ligase activity"/>
    <property type="evidence" value="ECO:0007669"/>
    <property type="project" value="UniProtKB-EC"/>
</dbReference>
<dbReference type="AlphaFoldDB" id="A0A6A3BZF2"/>
<dbReference type="GO" id="GO:0008270">
    <property type="term" value="F:zinc ion binding"/>
    <property type="evidence" value="ECO:0007669"/>
    <property type="project" value="UniProtKB-KW"/>
</dbReference>
<gene>
    <name evidence="15" type="ORF">F3Y22_tig00014304pilonHSYRG00026</name>
</gene>
<keyword evidence="7" id="KW-0833">Ubl conjugation pathway</keyword>
<dbReference type="InterPro" id="IPR013083">
    <property type="entry name" value="Znf_RING/FYVE/PHD"/>
</dbReference>
<evidence type="ECO:0000256" key="5">
    <source>
        <dbReference type="ARBA" id="ARBA00022692"/>
    </source>
</evidence>
<keyword evidence="10" id="KW-0472">Membrane</keyword>
<dbReference type="PANTHER" id="PTHR46905">
    <property type="entry name" value="RING-H2 FINGER PROTEIN ATL78"/>
    <property type="match status" value="1"/>
</dbReference>
<organism evidence="15 16">
    <name type="scientific">Hibiscus syriacus</name>
    <name type="common">Rose of Sharon</name>
    <dbReference type="NCBI Taxonomy" id="106335"/>
    <lineage>
        <taxon>Eukaryota</taxon>
        <taxon>Viridiplantae</taxon>
        <taxon>Streptophyta</taxon>
        <taxon>Embryophyta</taxon>
        <taxon>Tracheophyta</taxon>
        <taxon>Spermatophyta</taxon>
        <taxon>Magnoliopsida</taxon>
        <taxon>eudicotyledons</taxon>
        <taxon>Gunneridae</taxon>
        <taxon>Pentapetalae</taxon>
        <taxon>rosids</taxon>
        <taxon>malvids</taxon>
        <taxon>Malvales</taxon>
        <taxon>Malvaceae</taxon>
        <taxon>Malvoideae</taxon>
        <taxon>Hibiscus</taxon>
    </lineage>
</organism>
<dbReference type="PANTHER" id="PTHR46905:SF1">
    <property type="entry name" value="RING-TYPE E3 UBIQUITIN TRANSFERASE"/>
    <property type="match status" value="1"/>
</dbReference>
<protein>
    <recommendedName>
        <fullName evidence="3">RING-type E3 ubiquitin transferase</fullName>
        <ecNumber evidence="3">2.3.2.27</ecNumber>
    </recommendedName>
</protein>
<dbReference type="GO" id="GO:0016567">
    <property type="term" value="P:protein ubiquitination"/>
    <property type="evidence" value="ECO:0007669"/>
    <property type="project" value="InterPro"/>
</dbReference>
<evidence type="ECO:0000256" key="6">
    <source>
        <dbReference type="ARBA" id="ARBA00022723"/>
    </source>
</evidence>
<comment type="similarity">
    <text evidence="11">Belongs to the RING-type zinc finger family. ATL subfamily.</text>
</comment>
<feature type="region of interest" description="Disordered" evidence="13">
    <location>
        <begin position="1"/>
        <end position="74"/>
    </location>
</feature>
<evidence type="ECO:0000256" key="13">
    <source>
        <dbReference type="SAM" id="MobiDB-lite"/>
    </source>
</evidence>
<evidence type="ECO:0000259" key="14">
    <source>
        <dbReference type="PROSITE" id="PS50089"/>
    </source>
</evidence>
<keyword evidence="12" id="KW-0863">Zinc-finger</keyword>
<evidence type="ECO:0000256" key="7">
    <source>
        <dbReference type="ARBA" id="ARBA00022786"/>
    </source>
</evidence>
<dbReference type="Pfam" id="PF13639">
    <property type="entry name" value="zf-RING_2"/>
    <property type="match status" value="1"/>
</dbReference>
<keyword evidence="8" id="KW-0862">Zinc</keyword>
<sequence length="156" mass="16291">MRPSPSPAPPVTSGESPDMSSTSNSTCSPHICRRRRTPLAAFRPSPNPARPRGEKACPGGGYSKHGGDSNGGLTAGMKLAGAEGEPECAICLSEFVEGDGIQVLAKCKHGFHVQCIQQWLASNSSCPTCRCSCLPPSPAETTRQCVNDDGSRPVIP</sequence>
<evidence type="ECO:0000313" key="15">
    <source>
        <dbReference type="EMBL" id="KAE8722190.1"/>
    </source>
</evidence>
<evidence type="ECO:0000256" key="3">
    <source>
        <dbReference type="ARBA" id="ARBA00012483"/>
    </source>
</evidence>
<feature type="compositionally biased region" description="Gly residues" evidence="13">
    <location>
        <begin position="58"/>
        <end position="74"/>
    </location>
</feature>
<keyword evidence="6" id="KW-0479">Metal-binding</keyword>
<evidence type="ECO:0000256" key="9">
    <source>
        <dbReference type="ARBA" id="ARBA00022989"/>
    </source>
</evidence>
<dbReference type="GO" id="GO:0016020">
    <property type="term" value="C:membrane"/>
    <property type="evidence" value="ECO:0007669"/>
    <property type="project" value="UniProtKB-SubCell"/>
</dbReference>